<dbReference type="Gene3D" id="1.25.40.20">
    <property type="entry name" value="Ankyrin repeat-containing domain"/>
    <property type="match status" value="3"/>
</dbReference>
<dbReference type="PROSITE" id="PS50088">
    <property type="entry name" value="ANK_REPEAT"/>
    <property type="match status" value="3"/>
</dbReference>
<dbReference type="InterPro" id="IPR002110">
    <property type="entry name" value="Ankyrin_rpt"/>
</dbReference>
<feature type="repeat" description="ANK" evidence="3">
    <location>
        <begin position="302"/>
        <end position="327"/>
    </location>
</feature>
<dbReference type="SMART" id="SM00248">
    <property type="entry name" value="ANK"/>
    <property type="match status" value="10"/>
</dbReference>
<evidence type="ECO:0000313" key="4">
    <source>
        <dbReference type="EMBL" id="KAJ5464953.1"/>
    </source>
</evidence>
<dbReference type="GeneID" id="81594276"/>
<evidence type="ECO:0000256" key="1">
    <source>
        <dbReference type="ARBA" id="ARBA00022737"/>
    </source>
</evidence>
<dbReference type="Proteomes" id="UP001213681">
    <property type="component" value="Unassembled WGS sequence"/>
</dbReference>
<dbReference type="SUPFAM" id="SSF48403">
    <property type="entry name" value="Ankyrin repeat"/>
    <property type="match status" value="2"/>
</dbReference>
<name>A0AAD6G7K5_9EURO</name>
<dbReference type="InterPro" id="IPR036770">
    <property type="entry name" value="Ankyrin_rpt-contain_sf"/>
</dbReference>
<evidence type="ECO:0008006" key="6">
    <source>
        <dbReference type="Google" id="ProtNLM"/>
    </source>
</evidence>
<evidence type="ECO:0000256" key="2">
    <source>
        <dbReference type="ARBA" id="ARBA00023043"/>
    </source>
</evidence>
<dbReference type="PANTHER" id="PTHR24198">
    <property type="entry name" value="ANKYRIN REPEAT AND PROTEIN KINASE DOMAIN-CONTAINING PROTEIN"/>
    <property type="match status" value="1"/>
</dbReference>
<feature type="repeat" description="ANK" evidence="3">
    <location>
        <begin position="336"/>
        <end position="368"/>
    </location>
</feature>
<dbReference type="Pfam" id="PF13637">
    <property type="entry name" value="Ank_4"/>
    <property type="match status" value="1"/>
</dbReference>
<feature type="repeat" description="ANK" evidence="3">
    <location>
        <begin position="130"/>
        <end position="157"/>
    </location>
</feature>
<reference evidence="4" key="1">
    <citation type="submission" date="2022-12" db="EMBL/GenBank/DDBJ databases">
        <authorList>
            <person name="Petersen C."/>
        </authorList>
    </citation>
    <scope>NUCLEOTIDE SEQUENCE</scope>
    <source>
        <strain evidence="4">IBT 16125</strain>
    </source>
</reference>
<evidence type="ECO:0000256" key="3">
    <source>
        <dbReference type="PROSITE-ProRule" id="PRU00023"/>
    </source>
</evidence>
<evidence type="ECO:0000313" key="5">
    <source>
        <dbReference type="Proteomes" id="UP001213681"/>
    </source>
</evidence>
<accession>A0AAD6G7K5</accession>
<sequence length="542" mass="59514">MSQIDLPNEIFFMIAQHLLTPASISALMRTDRRRYHLLRDYLYDQIIGNEKNETINWAAKHGFENIVRAMLRRGGDILVDKPSYLDETSEPISRQWLYIAIENAAESGHTKIVKLLLERQPSALNMRSGYDTTPLRRAAGSGHAETVKFLLEHSANIPSTAISGLGFGPPRAFDFSGVLSEALQQGQEEIVHVLLEDARVHLDDQSLPAAAWGGNENIVDLCLREAPRWTPQSGYHSPLGAAALRGHEAVVKMMLSVDGVDPNMRDNSMRTPLSVAVQSGHYNIAKILLATTGVEFDAKENSGETPLCRAAENGDIALVKDILATGAVEVDSKDSSGFTPLCSAAASGHEKTVSLLITAGANPDHRTLDRGTPLTYAAFFGAAKVVKVLLETGRVDPNAGDYCGRTPLIQAARSGRFLGRSDDFVRTRAYEEETEKIIVPLLKGETIAVPIMNDETFEQDAMQDTSTRQASSVMEQLLALEEVDPNVRDSSGRTALSHAAEMHEVAAVRILTEDKRVDVNIVDHDGWTPMTWIKKKVKPYPW</sequence>
<dbReference type="EMBL" id="JAPVEA010000001">
    <property type="protein sequence ID" value="KAJ5464953.1"/>
    <property type="molecule type" value="Genomic_DNA"/>
</dbReference>
<reference evidence="4" key="2">
    <citation type="journal article" date="2023" name="IMA Fungus">
        <title>Comparative genomic study of the Penicillium genus elucidates a diverse pangenome and 15 lateral gene transfer events.</title>
        <authorList>
            <person name="Petersen C."/>
            <person name="Sorensen T."/>
            <person name="Nielsen M.R."/>
            <person name="Sondergaard T.E."/>
            <person name="Sorensen J.L."/>
            <person name="Fitzpatrick D.A."/>
            <person name="Frisvad J.C."/>
            <person name="Nielsen K.L."/>
        </authorList>
    </citation>
    <scope>NUCLEOTIDE SEQUENCE</scope>
    <source>
        <strain evidence="4">IBT 16125</strain>
    </source>
</reference>
<dbReference type="AlphaFoldDB" id="A0AAD6G7K5"/>
<comment type="caution">
    <text evidence="4">The sequence shown here is derived from an EMBL/GenBank/DDBJ whole genome shotgun (WGS) entry which is preliminary data.</text>
</comment>
<protein>
    <recommendedName>
        <fullName evidence="6">F-box domain-containing protein</fullName>
    </recommendedName>
</protein>
<keyword evidence="5" id="KW-1185">Reference proteome</keyword>
<keyword evidence="2 3" id="KW-0040">ANK repeat</keyword>
<proteinExistence type="predicted"/>
<dbReference type="Pfam" id="PF12796">
    <property type="entry name" value="Ank_2"/>
    <property type="match status" value="4"/>
</dbReference>
<keyword evidence="1" id="KW-0677">Repeat</keyword>
<gene>
    <name evidence="4" type="ORF">N7458_000639</name>
</gene>
<dbReference type="PROSITE" id="PS50297">
    <property type="entry name" value="ANK_REP_REGION"/>
    <property type="match status" value="3"/>
</dbReference>
<dbReference type="PANTHER" id="PTHR24198:SF165">
    <property type="entry name" value="ANKYRIN REPEAT-CONTAINING PROTEIN-RELATED"/>
    <property type="match status" value="1"/>
</dbReference>
<dbReference type="RefSeq" id="XP_056771800.1">
    <property type="nucleotide sequence ID" value="XM_056904033.1"/>
</dbReference>
<organism evidence="4 5">
    <name type="scientific">Penicillium daleae</name>
    <dbReference type="NCBI Taxonomy" id="63821"/>
    <lineage>
        <taxon>Eukaryota</taxon>
        <taxon>Fungi</taxon>
        <taxon>Dikarya</taxon>
        <taxon>Ascomycota</taxon>
        <taxon>Pezizomycotina</taxon>
        <taxon>Eurotiomycetes</taxon>
        <taxon>Eurotiomycetidae</taxon>
        <taxon>Eurotiales</taxon>
        <taxon>Aspergillaceae</taxon>
        <taxon>Penicillium</taxon>
    </lineage>
</organism>